<keyword evidence="2" id="KW-1185">Reference proteome</keyword>
<accession>A0A9N9D705</accession>
<dbReference type="EMBL" id="CAJVPV010007953">
    <property type="protein sequence ID" value="CAG8624795.1"/>
    <property type="molecule type" value="Genomic_DNA"/>
</dbReference>
<organism evidence="1 2">
    <name type="scientific">Acaulospora morrowiae</name>
    <dbReference type="NCBI Taxonomy" id="94023"/>
    <lineage>
        <taxon>Eukaryota</taxon>
        <taxon>Fungi</taxon>
        <taxon>Fungi incertae sedis</taxon>
        <taxon>Mucoromycota</taxon>
        <taxon>Glomeromycotina</taxon>
        <taxon>Glomeromycetes</taxon>
        <taxon>Diversisporales</taxon>
        <taxon>Acaulosporaceae</taxon>
        <taxon>Acaulospora</taxon>
    </lineage>
</organism>
<feature type="non-terminal residue" evidence="1">
    <location>
        <position position="1"/>
    </location>
</feature>
<dbReference type="AlphaFoldDB" id="A0A9N9D705"/>
<reference evidence="1" key="1">
    <citation type="submission" date="2021-06" db="EMBL/GenBank/DDBJ databases">
        <authorList>
            <person name="Kallberg Y."/>
            <person name="Tangrot J."/>
            <person name="Rosling A."/>
        </authorList>
    </citation>
    <scope>NUCLEOTIDE SEQUENCE</scope>
    <source>
        <strain evidence="1">CL551</strain>
    </source>
</reference>
<name>A0A9N9D705_9GLOM</name>
<proteinExistence type="predicted"/>
<dbReference type="OrthoDB" id="2350369at2759"/>
<gene>
    <name evidence="1" type="ORF">AMORRO_LOCUS8821</name>
</gene>
<sequence>SNSIPVNTEDSIAKQWLFEPTKKISSEDLNTLYKKEARRDERNKAKMTCLLATT</sequence>
<comment type="caution">
    <text evidence="1">The sequence shown here is derived from an EMBL/GenBank/DDBJ whole genome shotgun (WGS) entry which is preliminary data.</text>
</comment>
<evidence type="ECO:0000313" key="2">
    <source>
        <dbReference type="Proteomes" id="UP000789342"/>
    </source>
</evidence>
<protein>
    <submittedName>
        <fullName evidence="1">13678_t:CDS:1</fullName>
    </submittedName>
</protein>
<dbReference type="Proteomes" id="UP000789342">
    <property type="component" value="Unassembled WGS sequence"/>
</dbReference>
<evidence type="ECO:0000313" key="1">
    <source>
        <dbReference type="EMBL" id="CAG8624795.1"/>
    </source>
</evidence>